<evidence type="ECO:0000256" key="11">
    <source>
        <dbReference type="ARBA" id="ARBA00023201"/>
    </source>
</evidence>
<keyword evidence="4" id="KW-1003">Cell membrane</keyword>
<dbReference type="PANTHER" id="PTHR48086">
    <property type="entry name" value="SODIUM/PROLINE SYMPORTER-RELATED"/>
    <property type="match status" value="1"/>
</dbReference>
<feature type="transmembrane region" description="Helical" evidence="14">
    <location>
        <begin position="43"/>
        <end position="63"/>
    </location>
</feature>
<dbReference type="Proteomes" id="UP001205357">
    <property type="component" value="Unassembled WGS sequence"/>
</dbReference>
<evidence type="ECO:0000256" key="3">
    <source>
        <dbReference type="ARBA" id="ARBA00022448"/>
    </source>
</evidence>
<feature type="transmembrane region" description="Helical" evidence="14">
    <location>
        <begin position="229"/>
        <end position="254"/>
    </location>
</feature>
<dbReference type="PANTHER" id="PTHR48086:SF3">
    <property type="entry name" value="SODIUM_PROLINE SYMPORTER"/>
    <property type="match status" value="1"/>
</dbReference>
<keyword evidence="5 14" id="KW-0812">Transmembrane</keyword>
<keyword evidence="9" id="KW-0406">Ion transport</keyword>
<gene>
    <name evidence="15" type="ORF">MUU47_05085</name>
</gene>
<evidence type="ECO:0000256" key="5">
    <source>
        <dbReference type="ARBA" id="ARBA00022692"/>
    </source>
</evidence>
<keyword evidence="3" id="KW-0813">Transport</keyword>
<feature type="transmembrane region" description="Helical" evidence="14">
    <location>
        <begin position="372"/>
        <end position="390"/>
    </location>
</feature>
<name>A0ABT2DY06_9ENTR</name>
<dbReference type="PROSITE" id="PS50283">
    <property type="entry name" value="NA_SOLUT_SYMP_3"/>
    <property type="match status" value="1"/>
</dbReference>
<feature type="transmembrane region" description="Helical" evidence="14">
    <location>
        <begin position="426"/>
        <end position="445"/>
    </location>
</feature>
<feature type="transmembrane region" description="Helical" evidence="14">
    <location>
        <begin position="396"/>
        <end position="419"/>
    </location>
</feature>
<evidence type="ECO:0000256" key="10">
    <source>
        <dbReference type="ARBA" id="ARBA00023136"/>
    </source>
</evidence>
<evidence type="ECO:0000256" key="7">
    <source>
        <dbReference type="ARBA" id="ARBA00022989"/>
    </source>
</evidence>
<evidence type="ECO:0000256" key="2">
    <source>
        <dbReference type="ARBA" id="ARBA00006434"/>
    </source>
</evidence>
<feature type="transmembrane region" description="Helical" evidence="14">
    <location>
        <begin position="6"/>
        <end position="23"/>
    </location>
</feature>
<evidence type="ECO:0000256" key="4">
    <source>
        <dbReference type="ARBA" id="ARBA00022475"/>
    </source>
</evidence>
<feature type="transmembrane region" description="Helical" evidence="14">
    <location>
        <begin position="75"/>
        <end position="94"/>
    </location>
</feature>
<comment type="catalytic activity">
    <reaction evidence="12">
        <text>L-proline(in) + Na(+)(in) = L-proline(out) + Na(+)(out)</text>
        <dbReference type="Rhea" id="RHEA:28967"/>
        <dbReference type="ChEBI" id="CHEBI:29101"/>
        <dbReference type="ChEBI" id="CHEBI:60039"/>
    </reaction>
</comment>
<evidence type="ECO:0000256" key="6">
    <source>
        <dbReference type="ARBA" id="ARBA00022847"/>
    </source>
</evidence>
<feature type="transmembrane region" description="Helical" evidence="14">
    <location>
        <begin position="327"/>
        <end position="351"/>
    </location>
</feature>
<dbReference type="InterPro" id="IPR001734">
    <property type="entry name" value="Na/solute_symporter"/>
</dbReference>
<dbReference type="EMBL" id="JALIGE010000069">
    <property type="protein sequence ID" value="MCS2160508.1"/>
    <property type="molecule type" value="Genomic_DNA"/>
</dbReference>
<dbReference type="InterPro" id="IPR038377">
    <property type="entry name" value="Na/Glc_symporter_sf"/>
</dbReference>
<sequence length="483" mass="51429">MSDSTIVTGITLIYLSVVLWVGIRARGQSGSSLEGYVAGGRHVSVFILFFIIGAEIFSAFTFLGAPGWAYQHGAVALYIFAFISLATIPIWVLGPRAAELGRARGYLTQGDMIADHYRSRPLGILAGAIGVLALVPYLAIQITGAGLLFQAATDGFIPFWLGAFLAFVVVAIYVFFSGLKGIGWTNLLQGIMMVSIAWFLGLAVTHRLFGGVGEMFTQIKLQMPEYLTMPGVTGMTWGGVSTAILVSAFGSGMWPHVFTRFYSADSARSLRQVSVLYPLYSLLLIPLLLIGLAGMLIFAGSPLARPDTVLLEVVLKVANFSPWVKGLMLSGALAAAMSSGANQAHTVAVILTRDILGSNLMRNSSEAQAVSVTRWSVLGLSLVAYAIALFNPVSLVVLLLGAYGVIVQLMPMVLGALFFPSLNRAGVTLGVIVGSLTFLVCQFLIDSPLGWHPGLWGLGMNLVGVYIGQKWLPDTAVQSRAIG</sequence>
<feature type="transmembrane region" description="Helical" evidence="14">
    <location>
        <begin position="155"/>
        <end position="176"/>
    </location>
</feature>
<evidence type="ECO:0000256" key="9">
    <source>
        <dbReference type="ARBA" id="ARBA00023065"/>
    </source>
</evidence>
<keyword evidence="11" id="KW-0739">Sodium transport</keyword>
<evidence type="ECO:0000256" key="12">
    <source>
        <dbReference type="ARBA" id="ARBA00033708"/>
    </source>
</evidence>
<evidence type="ECO:0000256" key="14">
    <source>
        <dbReference type="SAM" id="Phobius"/>
    </source>
</evidence>
<proteinExistence type="inferred from homology"/>
<evidence type="ECO:0000256" key="13">
    <source>
        <dbReference type="RuleBase" id="RU362091"/>
    </source>
</evidence>
<dbReference type="CDD" id="cd10322">
    <property type="entry name" value="SLC5sbd"/>
    <property type="match status" value="1"/>
</dbReference>
<protein>
    <submittedName>
        <fullName evidence="15">Sodium:solute symporter family protein</fullName>
    </submittedName>
</protein>
<feature type="transmembrane region" description="Helical" evidence="14">
    <location>
        <begin position="122"/>
        <end position="149"/>
    </location>
</feature>
<accession>A0ABT2DY06</accession>
<reference evidence="15 16" key="1">
    <citation type="submission" date="2022-04" db="EMBL/GenBank/DDBJ databases">
        <title>Proposal of a three novel species of Scandinavium, Scandinavium hiltneri, Scandinavium manionii, Scandinavium tedordense.</title>
        <authorList>
            <person name="Maddock D.W."/>
            <person name="Brady C.L."/>
            <person name="Denman S."/>
            <person name="Arnold D."/>
        </authorList>
    </citation>
    <scope>NUCLEOTIDE SEQUENCE [LARGE SCALE GENOMIC DNA]</scope>
    <source>
        <strain evidence="15 16">H11S7</strain>
    </source>
</reference>
<comment type="subcellular location">
    <subcellularLocation>
        <location evidence="1">Cell membrane</location>
        <topology evidence="1">Multi-pass membrane protein</topology>
    </subcellularLocation>
</comment>
<feature type="transmembrane region" description="Helical" evidence="14">
    <location>
        <begin position="451"/>
        <end position="468"/>
    </location>
</feature>
<dbReference type="RefSeq" id="WP_258987095.1">
    <property type="nucleotide sequence ID" value="NZ_JALIGE010000069.1"/>
</dbReference>
<comment type="caution">
    <text evidence="15">The sequence shown here is derived from an EMBL/GenBank/DDBJ whole genome shotgun (WGS) entry which is preliminary data.</text>
</comment>
<evidence type="ECO:0000313" key="16">
    <source>
        <dbReference type="Proteomes" id="UP001205357"/>
    </source>
</evidence>
<keyword evidence="6" id="KW-0769">Symport</keyword>
<feature type="transmembrane region" description="Helical" evidence="14">
    <location>
        <begin position="188"/>
        <end position="209"/>
    </location>
</feature>
<keyword evidence="16" id="KW-1185">Reference proteome</keyword>
<keyword evidence="10 14" id="KW-0472">Membrane</keyword>
<dbReference type="Pfam" id="PF00474">
    <property type="entry name" value="SSF"/>
    <property type="match status" value="1"/>
</dbReference>
<keyword evidence="8" id="KW-0915">Sodium</keyword>
<feature type="transmembrane region" description="Helical" evidence="14">
    <location>
        <begin position="275"/>
        <end position="299"/>
    </location>
</feature>
<evidence type="ECO:0000313" key="15">
    <source>
        <dbReference type="EMBL" id="MCS2160508.1"/>
    </source>
</evidence>
<dbReference type="Gene3D" id="1.20.1730.10">
    <property type="entry name" value="Sodium/glucose cotransporter"/>
    <property type="match status" value="1"/>
</dbReference>
<comment type="similarity">
    <text evidence="2 13">Belongs to the sodium:solute symporter (SSF) (TC 2.A.21) family.</text>
</comment>
<dbReference type="InterPro" id="IPR050277">
    <property type="entry name" value="Sodium:Solute_Symporter"/>
</dbReference>
<evidence type="ECO:0000256" key="1">
    <source>
        <dbReference type="ARBA" id="ARBA00004651"/>
    </source>
</evidence>
<organism evidence="15 16">
    <name type="scientific">Scandinavium hiltneri</name>
    <dbReference type="NCBI Taxonomy" id="2926519"/>
    <lineage>
        <taxon>Bacteria</taxon>
        <taxon>Pseudomonadati</taxon>
        <taxon>Pseudomonadota</taxon>
        <taxon>Gammaproteobacteria</taxon>
        <taxon>Enterobacterales</taxon>
        <taxon>Enterobacteriaceae</taxon>
        <taxon>Scandinavium</taxon>
    </lineage>
</organism>
<keyword evidence="7 14" id="KW-1133">Transmembrane helix</keyword>
<evidence type="ECO:0000256" key="8">
    <source>
        <dbReference type="ARBA" id="ARBA00023053"/>
    </source>
</evidence>